<dbReference type="PANTHER" id="PTHR42837">
    <property type="entry name" value="REGULATOR OF SIGMA-E PROTEASE RSEP"/>
    <property type="match status" value="1"/>
</dbReference>
<dbReference type="EMBL" id="DSTT01000005">
    <property type="protein sequence ID" value="HFK23878.1"/>
    <property type="molecule type" value="Genomic_DNA"/>
</dbReference>
<organism evidence="13">
    <name type="scientific">candidate division WOR-3 bacterium</name>
    <dbReference type="NCBI Taxonomy" id="2052148"/>
    <lineage>
        <taxon>Bacteria</taxon>
        <taxon>Bacteria division WOR-3</taxon>
    </lineage>
</organism>
<evidence type="ECO:0000256" key="1">
    <source>
        <dbReference type="ARBA" id="ARBA00001947"/>
    </source>
</evidence>
<dbReference type="NCBIfam" id="TIGR00054">
    <property type="entry name" value="RIP metalloprotease RseP"/>
    <property type="match status" value="1"/>
</dbReference>
<keyword evidence="4 13" id="KW-0645">Protease</keyword>
<gene>
    <name evidence="13" type="primary">rseP</name>
    <name evidence="13" type="ORF">ENS15_04425</name>
</gene>
<comment type="subcellular location">
    <subcellularLocation>
        <location evidence="2">Membrane</location>
        <topology evidence="2">Multi-pass membrane protein</topology>
    </subcellularLocation>
</comment>
<keyword evidence="6 11" id="KW-0378">Hydrolase</keyword>
<dbReference type="InterPro" id="IPR008915">
    <property type="entry name" value="Peptidase_M50"/>
</dbReference>
<comment type="caution">
    <text evidence="13">The sequence shown here is derived from an EMBL/GenBank/DDBJ whole genome shotgun (WGS) entry which is preliminary data.</text>
</comment>
<feature type="transmembrane region" description="Helical" evidence="11">
    <location>
        <begin position="91"/>
        <end position="118"/>
    </location>
</feature>
<keyword evidence="9 11" id="KW-0482">Metalloprotease</keyword>
<evidence type="ECO:0000256" key="2">
    <source>
        <dbReference type="ARBA" id="ARBA00004141"/>
    </source>
</evidence>
<evidence type="ECO:0000256" key="4">
    <source>
        <dbReference type="ARBA" id="ARBA00022670"/>
    </source>
</evidence>
<keyword evidence="5 11" id="KW-0812">Transmembrane</keyword>
<keyword evidence="11" id="KW-0479">Metal-binding</keyword>
<dbReference type="InterPro" id="IPR036034">
    <property type="entry name" value="PDZ_sf"/>
</dbReference>
<evidence type="ECO:0000256" key="8">
    <source>
        <dbReference type="ARBA" id="ARBA00022989"/>
    </source>
</evidence>
<proteinExistence type="inferred from homology"/>
<sequence>MSFLIMILTLGIMVIVHEFGHFIVAKIFKIGVLTFSVGLGKKLFGFKKDETDYVFSVLPFGGYVRLKGMEDFESKERDDDDFMKKSPIKRILVIFSGPFFNFIFAFIIIFITISFYGITNIENAPLYDISGPYKEYFQKNDLITEVNGSKVKSFNDIFLNIVPDRENIFKVLRGEEEVDVKFKIDKPDSLFITPKFSSVVGIVNKNSSAEKYGILKGDRIIKIDTFNISAWQDISDVMKNYYKEEMDFTLIRGNDTLLLKVKPEIIKDSLDGEYKEYGFIGIGFSYESKKVGFLNSLKLSYERVKFISVSILKFLKQMFTGKMALKNLGGPVSIYTMTDQTLKIGFETFLSFLAFFSINLFIFNLIPFPPLDGSYILIYLFELVTKVKANKKFMQVYQYVGIFVLFTLIILVTFNDILRIFKG</sequence>
<keyword evidence="7 11" id="KW-0862">Zinc</keyword>
<accession>A0A7C3N600</accession>
<feature type="transmembrane region" description="Helical" evidence="11">
    <location>
        <begin position="349"/>
        <end position="368"/>
    </location>
</feature>
<name>A0A7C3N600_UNCW3</name>
<dbReference type="GO" id="GO:0046872">
    <property type="term" value="F:metal ion binding"/>
    <property type="evidence" value="ECO:0007669"/>
    <property type="project" value="UniProtKB-KW"/>
</dbReference>
<feature type="transmembrane region" description="Helical" evidence="11">
    <location>
        <begin position="6"/>
        <end position="25"/>
    </location>
</feature>
<dbReference type="InterPro" id="IPR004387">
    <property type="entry name" value="Pept_M50_Zn"/>
</dbReference>
<reference evidence="13" key="1">
    <citation type="journal article" date="2020" name="mSystems">
        <title>Genome- and Community-Level Interaction Insights into Carbon Utilization and Element Cycling Functions of Hydrothermarchaeota in Hydrothermal Sediment.</title>
        <authorList>
            <person name="Zhou Z."/>
            <person name="Liu Y."/>
            <person name="Xu W."/>
            <person name="Pan J."/>
            <person name="Luo Z.H."/>
            <person name="Li M."/>
        </authorList>
    </citation>
    <scope>NUCLEOTIDE SEQUENCE [LARGE SCALE GENOMIC DNA]</scope>
    <source>
        <strain evidence="13">SpSt-464</strain>
    </source>
</reference>
<evidence type="ECO:0000256" key="5">
    <source>
        <dbReference type="ARBA" id="ARBA00022692"/>
    </source>
</evidence>
<comment type="cofactor">
    <cofactor evidence="1 11">
        <name>Zn(2+)</name>
        <dbReference type="ChEBI" id="CHEBI:29105"/>
    </cofactor>
</comment>
<evidence type="ECO:0000256" key="7">
    <source>
        <dbReference type="ARBA" id="ARBA00022833"/>
    </source>
</evidence>
<dbReference type="GO" id="GO:0006508">
    <property type="term" value="P:proteolysis"/>
    <property type="evidence" value="ECO:0007669"/>
    <property type="project" value="UniProtKB-KW"/>
</dbReference>
<dbReference type="GO" id="GO:0004222">
    <property type="term" value="F:metalloendopeptidase activity"/>
    <property type="evidence" value="ECO:0007669"/>
    <property type="project" value="InterPro"/>
</dbReference>
<dbReference type="Gene3D" id="2.30.42.10">
    <property type="match status" value="1"/>
</dbReference>
<dbReference type="PANTHER" id="PTHR42837:SF2">
    <property type="entry name" value="MEMBRANE METALLOPROTEASE ARASP2, CHLOROPLASTIC-RELATED"/>
    <property type="match status" value="1"/>
</dbReference>
<evidence type="ECO:0000256" key="6">
    <source>
        <dbReference type="ARBA" id="ARBA00022801"/>
    </source>
</evidence>
<evidence type="ECO:0000256" key="9">
    <source>
        <dbReference type="ARBA" id="ARBA00023049"/>
    </source>
</evidence>
<evidence type="ECO:0000256" key="11">
    <source>
        <dbReference type="RuleBase" id="RU362031"/>
    </source>
</evidence>
<dbReference type="AlphaFoldDB" id="A0A7C3N600"/>
<keyword evidence="10 11" id="KW-0472">Membrane</keyword>
<dbReference type="GO" id="GO:0016020">
    <property type="term" value="C:membrane"/>
    <property type="evidence" value="ECO:0007669"/>
    <property type="project" value="UniProtKB-SubCell"/>
</dbReference>
<evidence type="ECO:0000259" key="12">
    <source>
        <dbReference type="Pfam" id="PF02163"/>
    </source>
</evidence>
<evidence type="ECO:0000256" key="10">
    <source>
        <dbReference type="ARBA" id="ARBA00023136"/>
    </source>
</evidence>
<keyword evidence="8 11" id="KW-1133">Transmembrane helix</keyword>
<dbReference type="CDD" id="cd06163">
    <property type="entry name" value="S2P-M50_PDZ_RseP-like"/>
    <property type="match status" value="1"/>
</dbReference>
<protein>
    <recommendedName>
        <fullName evidence="11">Zinc metalloprotease</fullName>
        <ecNumber evidence="11">3.4.24.-</ecNumber>
    </recommendedName>
</protein>
<dbReference type="Pfam" id="PF02163">
    <property type="entry name" value="Peptidase_M50"/>
    <property type="match status" value="1"/>
</dbReference>
<feature type="domain" description="Peptidase M50" evidence="12">
    <location>
        <begin position="6"/>
        <end position="407"/>
    </location>
</feature>
<evidence type="ECO:0000313" key="13">
    <source>
        <dbReference type="EMBL" id="HFK23878.1"/>
    </source>
</evidence>
<dbReference type="EC" id="3.4.24.-" evidence="11"/>
<comment type="similarity">
    <text evidence="3 11">Belongs to the peptidase M50B family.</text>
</comment>
<feature type="transmembrane region" description="Helical" evidence="11">
    <location>
        <begin position="396"/>
        <end position="414"/>
    </location>
</feature>
<evidence type="ECO:0000256" key="3">
    <source>
        <dbReference type="ARBA" id="ARBA00007931"/>
    </source>
</evidence>
<dbReference type="SUPFAM" id="SSF50156">
    <property type="entry name" value="PDZ domain-like"/>
    <property type="match status" value="2"/>
</dbReference>